<dbReference type="AlphaFoldDB" id="A0A8S1RB90"/>
<evidence type="ECO:0000313" key="2">
    <source>
        <dbReference type="Proteomes" id="UP000692954"/>
    </source>
</evidence>
<protein>
    <submittedName>
        <fullName evidence="1">Uncharacterized protein</fullName>
    </submittedName>
</protein>
<comment type="caution">
    <text evidence="1">The sequence shown here is derived from an EMBL/GenBank/DDBJ whole genome shotgun (WGS) entry which is preliminary data.</text>
</comment>
<gene>
    <name evidence="1" type="ORF">PSON_ATCC_30995.1.T1480032</name>
</gene>
<dbReference type="OrthoDB" id="290342at2759"/>
<evidence type="ECO:0000313" key="1">
    <source>
        <dbReference type="EMBL" id="CAD8123935.1"/>
    </source>
</evidence>
<keyword evidence="2" id="KW-1185">Reference proteome</keyword>
<reference evidence="1" key="1">
    <citation type="submission" date="2021-01" db="EMBL/GenBank/DDBJ databases">
        <authorList>
            <consortium name="Genoscope - CEA"/>
            <person name="William W."/>
        </authorList>
    </citation>
    <scope>NUCLEOTIDE SEQUENCE</scope>
</reference>
<organism evidence="1 2">
    <name type="scientific">Paramecium sonneborni</name>
    <dbReference type="NCBI Taxonomy" id="65129"/>
    <lineage>
        <taxon>Eukaryota</taxon>
        <taxon>Sar</taxon>
        <taxon>Alveolata</taxon>
        <taxon>Ciliophora</taxon>
        <taxon>Intramacronucleata</taxon>
        <taxon>Oligohymenophorea</taxon>
        <taxon>Peniculida</taxon>
        <taxon>Parameciidae</taxon>
        <taxon>Paramecium</taxon>
    </lineage>
</organism>
<sequence>MYLTADSALSLLQEKRNKFHVEIRRKRTENTFQQKRAIFVQNKDLELLAQYALEFYNRGDIQESENYLIRINEYAQSQYSANLKSINTITFLGEIATSCDQHILAIVLNIYQKIYLPECLNPYLLSQVQRFENSDLVQQFVVLLYKIAQNNLVNHLIEQCDFVSYLVEISLLLDNFEQWFQIVELLGTYINQPSQYFKKLVMTCIKFIEQDRELSTFQIILAMISCEKDNKNSINYLLTNDKFINLILDQLEKKNLTAISIITKIVEESDEGTILFLQHQLLKILSNLFFEMRENQTAFTYITANICFLKNDYVITEIVTSEIFNTILALDEQELEKNDFIYISQMLKQLVRKYSNERLYHYLLTKTDYVYMLGHLMKQYELVEVMQNTISCILHMANSQSDELTKLFRYKISGKPIEYVLTNIQYIFQDINIIEKVYDFLNIKND</sequence>
<accession>A0A8S1RB90</accession>
<name>A0A8S1RB90_9CILI</name>
<dbReference type="EMBL" id="CAJJDN010000148">
    <property type="protein sequence ID" value="CAD8123935.1"/>
    <property type="molecule type" value="Genomic_DNA"/>
</dbReference>
<proteinExistence type="predicted"/>
<dbReference type="Proteomes" id="UP000692954">
    <property type="component" value="Unassembled WGS sequence"/>
</dbReference>